<feature type="transmembrane region" description="Helical" evidence="7">
    <location>
        <begin position="38"/>
        <end position="62"/>
    </location>
</feature>
<comment type="subcellular location">
    <subcellularLocation>
        <location evidence="1">Cell membrane</location>
        <topology evidence="1">Multi-pass membrane protein</topology>
    </subcellularLocation>
</comment>
<keyword evidence="6 7" id="KW-0472">Membrane</keyword>
<evidence type="ECO:0000256" key="2">
    <source>
        <dbReference type="ARBA" id="ARBA00022475"/>
    </source>
</evidence>
<organism evidence="8">
    <name type="scientific">hydrocarbon metagenome</name>
    <dbReference type="NCBI Taxonomy" id="938273"/>
    <lineage>
        <taxon>unclassified sequences</taxon>
        <taxon>metagenomes</taxon>
        <taxon>ecological metagenomes</taxon>
    </lineage>
</organism>
<comment type="caution">
    <text evidence="8">The sequence shown here is derived from an EMBL/GenBank/DDBJ whole genome shotgun (WGS) entry which is preliminary data.</text>
</comment>
<name>A0A0W8FTL7_9ZZZZ</name>
<dbReference type="GO" id="GO:0005886">
    <property type="term" value="C:plasma membrane"/>
    <property type="evidence" value="ECO:0007669"/>
    <property type="project" value="UniProtKB-SubCell"/>
</dbReference>
<dbReference type="GO" id="GO:0008360">
    <property type="term" value="P:regulation of cell shape"/>
    <property type="evidence" value="ECO:0007669"/>
    <property type="project" value="UniProtKB-KW"/>
</dbReference>
<protein>
    <submittedName>
        <fullName evidence="8">Rod shape-determining protein mred</fullName>
    </submittedName>
</protein>
<evidence type="ECO:0000256" key="5">
    <source>
        <dbReference type="ARBA" id="ARBA00022989"/>
    </source>
</evidence>
<proteinExistence type="predicted"/>
<keyword evidence="3 7" id="KW-0812">Transmembrane</keyword>
<feature type="transmembrane region" description="Helical" evidence="7">
    <location>
        <begin position="68"/>
        <end position="86"/>
    </location>
</feature>
<dbReference type="EMBL" id="LNQE01000854">
    <property type="protein sequence ID" value="KUG24264.1"/>
    <property type="molecule type" value="Genomic_DNA"/>
</dbReference>
<dbReference type="InterPro" id="IPR007227">
    <property type="entry name" value="Cell_shape_determining_MreD"/>
</dbReference>
<dbReference type="NCBIfam" id="TIGR03426">
    <property type="entry name" value="shape_MreD"/>
    <property type="match status" value="1"/>
</dbReference>
<evidence type="ECO:0000256" key="3">
    <source>
        <dbReference type="ARBA" id="ARBA00022692"/>
    </source>
</evidence>
<keyword evidence="5 7" id="KW-1133">Transmembrane helix</keyword>
<sequence>MIYFFLLPFLSIVLVILQSTITNVVFSGRLSFELSLIVVIYAGFRLDLVRGAFLAFVLGFVFDCVAGSVLGLFTFIYIVIFLFSFFASGRLAAEKMHIIALFSFLCAFLEDLMVILIYHLAFKISVLENMYSVLLPKDLIVGLFAPVFFYMMRRVEVFFYEKTA</sequence>
<feature type="transmembrane region" description="Helical" evidence="7">
    <location>
        <begin position="6"/>
        <end position="26"/>
    </location>
</feature>
<evidence type="ECO:0000313" key="8">
    <source>
        <dbReference type="EMBL" id="KUG24264.1"/>
    </source>
</evidence>
<reference evidence="8" key="1">
    <citation type="journal article" date="2015" name="Proc. Natl. Acad. Sci. U.S.A.">
        <title>Networks of energetic and metabolic interactions define dynamics in microbial communities.</title>
        <authorList>
            <person name="Embree M."/>
            <person name="Liu J.K."/>
            <person name="Al-Bassam M.M."/>
            <person name="Zengler K."/>
        </authorList>
    </citation>
    <scope>NUCLEOTIDE SEQUENCE</scope>
</reference>
<keyword evidence="4" id="KW-0133">Cell shape</keyword>
<evidence type="ECO:0000256" key="6">
    <source>
        <dbReference type="ARBA" id="ARBA00023136"/>
    </source>
</evidence>
<dbReference type="AlphaFoldDB" id="A0A0W8FTL7"/>
<evidence type="ECO:0000256" key="1">
    <source>
        <dbReference type="ARBA" id="ARBA00004651"/>
    </source>
</evidence>
<accession>A0A0W8FTL7</accession>
<evidence type="ECO:0000256" key="4">
    <source>
        <dbReference type="ARBA" id="ARBA00022960"/>
    </source>
</evidence>
<feature type="transmembrane region" description="Helical" evidence="7">
    <location>
        <begin position="133"/>
        <end position="152"/>
    </location>
</feature>
<keyword evidence="2" id="KW-1003">Cell membrane</keyword>
<evidence type="ECO:0000256" key="7">
    <source>
        <dbReference type="SAM" id="Phobius"/>
    </source>
</evidence>
<gene>
    <name evidence="8" type="ORF">ASZ90_005927</name>
</gene>
<feature type="transmembrane region" description="Helical" evidence="7">
    <location>
        <begin position="98"/>
        <end position="121"/>
    </location>
</feature>